<comment type="caution">
    <text evidence="1">The sequence shown here is derived from an EMBL/GenBank/DDBJ whole genome shotgun (WGS) entry which is preliminary data.</text>
</comment>
<organism evidence="1">
    <name type="scientific">Desulfomonile tiedjei</name>
    <dbReference type="NCBI Taxonomy" id="2358"/>
    <lineage>
        <taxon>Bacteria</taxon>
        <taxon>Pseudomonadati</taxon>
        <taxon>Thermodesulfobacteriota</taxon>
        <taxon>Desulfomonilia</taxon>
        <taxon>Desulfomonilales</taxon>
        <taxon>Desulfomonilaceae</taxon>
        <taxon>Desulfomonile</taxon>
    </lineage>
</organism>
<dbReference type="Pfam" id="PF04381">
    <property type="entry name" value="RdgC"/>
    <property type="match status" value="1"/>
</dbReference>
<reference evidence="1" key="1">
    <citation type="journal article" date="2020" name="mSystems">
        <title>Genome- and Community-Level Interaction Insights into Carbon Utilization and Element Cycling Functions of Hydrothermarchaeota in Hydrothermal Sediment.</title>
        <authorList>
            <person name="Zhou Z."/>
            <person name="Liu Y."/>
            <person name="Xu W."/>
            <person name="Pan J."/>
            <person name="Luo Z.H."/>
            <person name="Li M."/>
        </authorList>
    </citation>
    <scope>NUCLEOTIDE SEQUENCE [LARGE SCALE GENOMIC DNA]</scope>
    <source>
        <strain evidence="1">SpSt-769</strain>
    </source>
</reference>
<protein>
    <submittedName>
        <fullName evidence="1">Uncharacterized protein</fullName>
    </submittedName>
</protein>
<accession>A0A7C4ARF6</accession>
<sequence>MAPRSMLKMGFLARSVSFVRYHVKGAIETSFWDAVREGVVNGAFRPKEGPGDEIGFGWVSLQDFDDNEFASSSYIYGSYVALSYRLDVVRIPARVIEVHFKREKKKALEQLGRPRLSSSQARDLKESIRESLKAQAFPSIQVVDVVWDTGKSMAYVATQSQRLRERIEDHFKKSFGLTLVPMIPFIRAEQLLRSAQDKEKLAQLKPESWAP</sequence>
<proteinExistence type="predicted"/>
<dbReference type="GO" id="GO:0006310">
    <property type="term" value="P:DNA recombination"/>
    <property type="evidence" value="ECO:0007669"/>
    <property type="project" value="InterPro"/>
</dbReference>
<evidence type="ECO:0000313" key="1">
    <source>
        <dbReference type="EMBL" id="HGH60643.1"/>
    </source>
</evidence>
<name>A0A7C4ARF6_9BACT</name>
<dbReference type="EMBL" id="DTGT01000156">
    <property type="protein sequence ID" value="HGH60643.1"/>
    <property type="molecule type" value="Genomic_DNA"/>
</dbReference>
<dbReference type="AlphaFoldDB" id="A0A7C4ARF6"/>
<gene>
    <name evidence="1" type="ORF">ENV54_05015</name>
</gene>
<dbReference type="InterPro" id="IPR007476">
    <property type="entry name" value="RdgC"/>
</dbReference>